<dbReference type="InterPro" id="IPR000847">
    <property type="entry name" value="LysR_HTH_N"/>
</dbReference>
<keyword evidence="2" id="KW-0805">Transcription regulation</keyword>
<dbReference type="InterPro" id="IPR036390">
    <property type="entry name" value="WH_DNA-bd_sf"/>
</dbReference>
<organism evidence="6 7">
    <name type="scientific">Agromyces seonyuensis</name>
    <dbReference type="NCBI Taxonomy" id="2662446"/>
    <lineage>
        <taxon>Bacteria</taxon>
        <taxon>Bacillati</taxon>
        <taxon>Actinomycetota</taxon>
        <taxon>Actinomycetes</taxon>
        <taxon>Micrococcales</taxon>
        <taxon>Microbacteriaceae</taxon>
        <taxon>Agromyces</taxon>
    </lineage>
</organism>
<dbReference type="PANTHER" id="PTHR30346">
    <property type="entry name" value="TRANSCRIPTIONAL DUAL REGULATOR HCAR-RELATED"/>
    <property type="match status" value="1"/>
</dbReference>
<feature type="domain" description="HTH lysR-type" evidence="5">
    <location>
        <begin position="2"/>
        <end position="59"/>
    </location>
</feature>
<evidence type="ECO:0000256" key="3">
    <source>
        <dbReference type="ARBA" id="ARBA00023125"/>
    </source>
</evidence>
<dbReference type="RefSeq" id="WP_160426068.1">
    <property type="nucleotide sequence ID" value="NZ_WSTA01000070.1"/>
</dbReference>
<dbReference type="AlphaFoldDB" id="A0A6I4P452"/>
<evidence type="ECO:0000259" key="5">
    <source>
        <dbReference type="PROSITE" id="PS50931"/>
    </source>
</evidence>
<dbReference type="PANTHER" id="PTHR30346:SF29">
    <property type="entry name" value="LYSR SUBSTRATE-BINDING"/>
    <property type="match status" value="1"/>
</dbReference>
<accession>A0A6I4P452</accession>
<proteinExistence type="inferred from homology"/>
<dbReference type="GO" id="GO:0032993">
    <property type="term" value="C:protein-DNA complex"/>
    <property type="evidence" value="ECO:0007669"/>
    <property type="project" value="TreeGrafter"/>
</dbReference>
<comment type="similarity">
    <text evidence="1">Belongs to the LysR transcriptional regulatory family.</text>
</comment>
<dbReference type="SUPFAM" id="SSF53850">
    <property type="entry name" value="Periplasmic binding protein-like II"/>
    <property type="match status" value="1"/>
</dbReference>
<evidence type="ECO:0000256" key="1">
    <source>
        <dbReference type="ARBA" id="ARBA00009437"/>
    </source>
</evidence>
<evidence type="ECO:0000313" key="6">
    <source>
        <dbReference type="EMBL" id="MWB99635.1"/>
    </source>
</evidence>
<gene>
    <name evidence="6" type="ORF">GB864_13875</name>
</gene>
<dbReference type="PROSITE" id="PS50931">
    <property type="entry name" value="HTH_LYSR"/>
    <property type="match status" value="1"/>
</dbReference>
<protein>
    <submittedName>
        <fullName evidence="6">LysR family transcriptional regulator</fullName>
    </submittedName>
</protein>
<dbReference type="Pfam" id="PF00126">
    <property type="entry name" value="HTH_1"/>
    <property type="match status" value="1"/>
</dbReference>
<keyword evidence="4" id="KW-0804">Transcription</keyword>
<dbReference type="InterPro" id="IPR036388">
    <property type="entry name" value="WH-like_DNA-bd_sf"/>
</dbReference>
<dbReference type="FunFam" id="1.10.10.10:FF:000001">
    <property type="entry name" value="LysR family transcriptional regulator"/>
    <property type="match status" value="1"/>
</dbReference>
<evidence type="ECO:0000256" key="4">
    <source>
        <dbReference type="ARBA" id="ARBA00023163"/>
    </source>
</evidence>
<sequence>MIDQQGLRALVGVADHGTVVAAATALGYTPSAVSQQVKRLERDLGTPLLERHGRGVLLTERGRTVAVHARGVLDGLDRLRSDAADEALLPPLRIASFSTATRGLLPPVLRAFAERGAAGRQTATVLSVDPFDALALVERGDVDLAVVHNWDTVPLVPGEGLVSVPLLDDVADILLWDDHPLAARDELERAELVDELFSSIPRGQICRIALERFFVDLDRMPRIVAEDSDWASLVELVRARVAICLVPRLGRGPLPLGVVARPLADRSQVRRVAVVFRAARAESGAIRTAVRLLQE</sequence>
<dbReference type="Proteomes" id="UP000438182">
    <property type="component" value="Unassembled WGS sequence"/>
</dbReference>
<dbReference type="Pfam" id="PF03466">
    <property type="entry name" value="LysR_substrate"/>
    <property type="match status" value="1"/>
</dbReference>
<dbReference type="EMBL" id="WSTA01000070">
    <property type="protein sequence ID" value="MWB99635.1"/>
    <property type="molecule type" value="Genomic_DNA"/>
</dbReference>
<keyword evidence="7" id="KW-1185">Reference proteome</keyword>
<dbReference type="GO" id="GO:0003677">
    <property type="term" value="F:DNA binding"/>
    <property type="evidence" value="ECO:0007669"/>
    <property type="project" value="UniProtKB-KW"/>
</dbReference>
<dbReference type="Gene3D" id="1.10.10.10">
    <property type="entry name" value="Winged helix-like DNA-binding domain superfamily/Winged helix DNA-binding domain"/>
    <property type="match status" value="1"/>
</dbReference>
<comment type="caution">
    <text evidence="6">The sequence shown here is derived from an EMBL/GenBank/DDBJ whole genome shotgun (WGS) entry which is preliminary data.</text>
</comment>
<evidence type="ECO:0000256" key="2">
    <source>
        <dbReference type="ARBA" id="ARBA00023015"/>
    </source>
</evidence>
<dbReference type="Gene3D" id="3.40.190.10">
    <property type="entry name" value="Periplasmic binding protein-like II"/>
    <property type="match status" value="2"/>
</dbReference>
<dbReference type="GO" id="GO:0003700">
    <property type="term" value="F:DNA-binding transcription factor activity"/>
    <property type="evidence" value="ECO:0007669"/>
    <property type="project" value="InterPro"/>
</dbReference>
<name>A0A6I4P452_9MICO</name>
<evidence type="ECO:0000313" key="7">
    <source>
        <dbReference type="Proteomes" id="UP000438182"/>
    </source>
</evidence>
<dbReference type="InterPro" id="IPR005119">
    <property type="entry name" value="LysR_subst-bd"/>
</dbReference>
<feature type="non-terminal residue" evidence="6">
    <location>
        <position position="295"/>
    </location>
</feature>
<reference evidence="6 7" key="1">
    <citation type="submission" date="2019-12" db="EMBL/GenBank/DDBJ databases">
        <authorList>
            <person name="Kim Y.S."/>
        </authorList>
    </citation>
    <scope>NUCLEOTIDE SEQUENCE [LARGE SCALE GENOMIC DNA]</scope>
    <source>
        <strain evidence="6 7">MMS17-SY077</strain>
    </source>
</reference>
<dbReference type="SUPFAM" id="SSF46785">
    <property type="entry name" value="Winged helix' DNA-binding domain"/>
    <property type="match status" value="1"/>
</dbReference>
<keyword evidence="3" id="KW-0238">DNA-binding</keyword>